<reference evidence="1" key="1">
    <citation type="journal article" date="2014" name="Front. Microbiol.">
        <title>High frequency of phylogenetically diverse reductive dehalogenase-homologous genes in deep subseafloor sedimentary metagenomes.</title>
        <authorList>
            <person name="Kawai M."/>
            <person name="Futagami T."/>
            <person name="Toyoda A."/>
            <person name="Takaki Y."/>
            <person name="Nishi S."/>
            <person name="Hori S."/>
            <person name="Arai W."/>
            <person name="Tsubouchi T."/>
            <person name="Morono Y."/>
            <person name="Uchiyama I."/>
            <person name="Ito T."/>
            <person name="Fujiyama A."/>
            <person name="Inagaki F."/>
            <person name="Takami H."/>
        </authorList>
    </citation>
    <scope>NUCLEOTIDE SEQUENCE</scope>
    <source>
        <strain evidence="1">Expedition CK06-06</strain>
    </source>
</reference>
<evidence type="ECO:0008006" key="2">
    <source>
        <dbReference type="Google" id="ProtNLM"/>
    </source>
</evidence>
<dbReference type="EMBL" id="BARS01021685">
    <property type="protein sequence ID" value="GAG06433.1"/>
    <property type="molecule type" value="Genomic_DNA"/>
</dbReference>
<sequence>MPPKLEDLKFVRIIDPQLFAVIPRYLFEQIKELNGEMIDAIRENATNILTVPVMNEKGVVVGTLPKLNVWIAALYDVDLGIKGFLWANFDGIEKCIYVHACSVDKEYQSADGAFINKVVEYLRSLPISEKFKNKILMSTSRPKAFEKRGWNRSKKIFMEFTKITSVEDSNENGN</sequence>
<accession>X0V1N1</accession>
<comment type="caution">
    <text evidence="1">The sequence shown here is derived from an EMBL/GenBank/DDBJ whole genome shotgun (WGS) entry which is preliminary data.</text>
</comment>
<evidence type="ECO:0000313" key="1">
    <source>
        <dbReference type="EMBL" id="GAG06433.1"/>
    </source>
</evidence>
<organism evidence="1">
    <name type="scientific">marine sediment metagenome</name>
    <dbReference type="NCBI Taxonomy" id="412755"/>
    <lineage>
        <taxon>unclassified sequences</taxon>
        <taxon>metagenomes</taxon>
        <taxon>ecological metagenomes</taxon>
    </lineage>
</organism>
<name>X0V1N1_9ZZZZ</name>
<gene>
    <name evidence="1" type="ORF">S01H1_34786</name>
</gene>
<proteinExistence type="predicted"/>
<dbReference type="AlphaFoldDB" id="X0V1N1"/>
<protein>
    <recommendedName>
        <fullName evidence="2">N-acetyltransferase domain-containing protein</fullName>
    </recommendedName>
</protein>